<feature type="transmembrane region" description="Helical" evidence="1">
    <location>
        <begin position="78"/>
        <end position="102"/>
    </location>
</feature>
<organism evidence="2 3">
    <name type="scientific">Mycoplasmopsis citelli</name>
    <dbReference type="NCBI Taxonomy" id="171281"/>
    <lineage>
        <taxon>Bacteria</taxon>
        <taxon>Bacillati</taxon>
        <taxon>Mycoplasmatota</taxon>
        <taxon>Mycoplasmoidales</taxon>
        <taxon>Metamycoplasmataceae</taxon>
        <taxon>Mycoplasmopsis</taxon>
    </lineage>
</organism>
<name>A0A449B1X9_9BACT</name>
<keyword evidence="1" id="KW-0472">Membrane</keyword>
<reference evidence="2 3" key="1">
    <citation type="submission" date="2019-01" db="EMBL/GenBank/DDBJ databases">
        <authorList>
            <consortium name="Pathogen Informatics"/>
        </authorList>
    </citation>
    <scope>NUCLEOTIDE SEQUENCE [LARGE SCALE GENOMIC DNA]</scope>
    <source>
        <strain evidence="2 3">NCTC10181</strain>
    </source>
</reference>
<dbReference type="RefSeq" id="WP_129725416.1">
    <property type="nucleotide sequence ID" value="NZ_LR215036.1"/>
</dbReference>
<dbReference type="Proteomes" id="UP000290985">
    <property type="component" value="Chromosome"/>
</dbReference>
<dbReference type="AlphaFoldDB" id="A0A449B1X9"/>
<sequence>MNDSVFIISLVLILTYGSYAILFLFKYSDILGKWKFLLFLVNLFLEKNKFNKKIWTLDKKLVQGVLDLYRKTQYYKRYIILDWFFHLTLIISVLVAWLISHIAYEYSFYGQDLVAPLIIFTLPLWWFIFLSVILNKFSKFKKVILKSNAFDLNNIEPLRREKLNHFKKAGKSFLMRNRGIFLLKTKTFIINENNIKEFLSNHIKSIMYIYIYDIKNPKAPYFVYENEKMIQNYEEIKWD</sequence>
<evidence type="ECO:0000313" key="3">
    <source>
        <dbReference type="Proteomes" id="UP000290985"/>
    </source>
</evidence>
<keyword evidence="1" id="KW-0812">Transmembrane</keyword>
<feature type="transmembrane region" description="Helical" evidence="1">
    <location>
        <begin position="114"/>
        <end position="134"/>
    </location>
</feature>
<protein>
    <submittedName>
        <fullName evidence="2">Uncharacterized protein</fullName>
    </submittedName>
</protein>
<evidence type="ECO:0000313" key="2">
    <source>
        <dbReference type="EMBL" id="VEU74602.1"/>
    </source>
</evidence>
<keyword evidence="1" id="KW-1133">Transmembrane helix</keyword>
<proteinExistence type="predicted"/>
<evidence type="ECO:0000256" key="1">
    <source>
        <dbReference type="SAM" id="Phobius"/>
    </source>
</evidence>
<feature type="transmembrane region" description="Helical" evidence="1">
    <location>
        <begin position="6"/>
        <end position="25"/>
    </location>
</feature>
<dbReference type="KEGG" id="mcit:NCTC10181_00456"/>
<keyword evidence="3" id="KW-1185">Reference proteome</keyword>
<dbReference type="EMBL" id="LR215036">
    <property type="protein sequence ID" value="VEU74602.1"/>
    <property type="molecule type" value="Genomic_DNA"/>
</dbReference>
<gene>
    <name evidence="2" type="ORF">NCTC10181_00456</name>
</gene>
<accession>A0A449B1X9</accession>